<gene>
    <name evidence="2" type="ORF">EQW73_05475</name>
    <name evidence="3" type="ORF">EQW78_02950</name>
</gene>
<dbReference type="EMBL" id="SDJR01000003">
    <property type="protein sequence ID" value="RXR26918.1"/>
    <property type="molecule type" value="Genomic_DNA"/>
</dbReference>
<name>A0A4Q1L0S9_9CELL</name>
<evidence type="ECO:0000256" key="1">
    <source>
        <dbReference type="SAM" id="Phobius"/>
    </source>
</evidence>
<feature type="transmembrane region" description="Helical" evidence="1">
    <location>
        <begin position="28"/>
        <end position="48"/>
    </location>
</feature>
<keyword evidence="1" id="KW-1133">Transmembrane helix</keyword>
<dbReference type="Pfam" id="PF10745">
    <property type="entry name" value="DUF2530"/>
    <property type="match status" value="1"/>
</dbReference>
<feature type="transmembrane region" description="Helical" evidence="1">
    <location>
        <begin position="54"/>
        <end position="73"/>
    </location>
</feature>
<dbReference type="Proteomes" id="UP000290517">
    <property type="component" value="Unassembled WGS sequence"/>
</dbReference>
<dbReference type="InterPro" id="IPR019681">
    <property type="entry name" value="DUF2530"/>
</dbReference>
<evidence type="ECO:0000313" key="5">
    <source>
        <dbReference type="Proteomes" id="UP000290517"/>
    </source>
</evidence>
<dbReference type="OrthoDB" id="4833369at2"/>
<dbReference type="EMBL" id="SDJQ01000004">
    <property type="protein sequence ID" value="RXR36240.1"/>
    <property type="molecule type" value="Genomic_DNA"/>
</dbReference>
<keyword evidence="5" id="KW-1185">Reference proteome</keyword>
<sequence length="85" mass="9447">MPSMISLLVHPERRRPNPPALRVDLKPVILVGMSLWAVALVVSVVLLVLDRATFELPATCAAGIVLGMIGLGWERRDRNEYRSQD</sequence>
<proteinExistence type="predicted"/>
<reference evidence="4 5" key="1">
    <citation type="submission" date="2019-01" db="EMBL/GenBank/DDBJ databases">
        <title>Oerskovia turbata Genome sequencing and assembly.</title>
        <authorList>
            <person name="Dou T."/>
        </authorList>
    </citation>
    <scope>NUCLEOTIDE SEQUENCE [LARGE SCALE GENOMIC DNA]</scope>
    <source>
        <strain evidence="3 4">JCM12123</strain>
        <strain evidence="2 5">JCM3160</strain>
    </source>
</reference>
<comment type="caution">
    <text evidence="3">The sequence shown here is derived from an EMBL/GenBank/DDBJ whole genome shotgun (WGS) entry which is preliminary data.</text>
</comment>
<accession>A0A4Q1L0S9</accession>
<evidence type="ECO:0000313" key="3">
    <source>
        <dbReference type="EMBL" id="RXR36240.1"/>
    </source>
</evidence>
<organism evidence="3 4">
    <name type="scientific">Oerskovia turbata</name>
    <dbReference type="NCBI Taxonomy" id="1713"/>
    <lineage>
        <taxon>Bacteria</taxon>
        <taxon>Bacillati</taxon>
        <taxon>Actinomycetota</taxon>
        <taxon>Actinomycetes</taxon>
        <taxon>Micrococcales</taxon>
        <taxon>Cellulomonadaceae</taxon>
        <taxon>Oerskovia</taxon>
    </lineage>
</organism>
<protein>
    <submittedName>
        <fullName evidence="3">DUF2530 domain-containing protein</fullName>
    </submittedName>
</protein>
<evidence type="ECO:0000313" key="2">
    <source>
        <dbReference type="EMBL" id="RXR26918.1"/>
    </source>
</evidence>
<evidence type="ECO:0000313" key="4">
    <source>
        <dbReference type="Proteomes" id="UP000289805"/>
    </source>
</evidence>
<dbReference type="AlphaFoldDB" id="A0A4Q1L0S9"/>
<keyword evidence="1" id="KW-0812">Transmembrane</keyword>
<dbReference type="Proteomes" id="UP000289805">
    <property type="component" value="Unassembled WGS sequence"/>
</dbReference>
<keyword evidence="1" id="KW-0472">Membrane</keyword>